<keyword evidence="5 6" id="KW-0342">GTP-binding</keyword>
<comment type="function">
    <text evidence="6">Exhibits a very high intrinsic GTPase hydrolysis rate. Involved in the addition of a carboxymethylaminomethyl (cmnm) group at the wobble position (U34) of certain tRNAs, forming tRNA-cmnm(5)s(2)U34.</text>
</comment>
<comment type="cofactor">
    <cofactor evidence="6">
        <name>K(+)</name>
        <dbReference type="ChEBI" id="CHEBI:29103"/>
    </cofactor>
    <text evidence="6">Binds 1 potassium ion per subunit.</text>
</comment>
<dbReference type="CDD" id="cd04164">
    <property type="entry name" value="trmE"/>
    <property type="match status" value="1"/>
</dbReference>
<keyword evidence="6" id="KW-0378">Hydrolase</keyword>
<evidence type="ECO:0000256" key="6">
    <source>
        <dbReference type="HAMAP-Rule" id="MF_00379"/>
    </source>
</evidence>
<dbReference type="Pfam" id="PF01926">
    <property type="entry name" value="MMR_HSR1"/>
    <property type="match status" value="1"/>
</dbReference>
<dbReference type="CDD" id="cd14858">
    <property type="entry name" value="TrmE_N"/>
    <property type="match status" value="1"/>
</dbReference>
<dbReference type="Pfam" id="PF12631">
    <property type="entry name" value="MnmE_helical"/>
    <property type="match status" value="1"/>
</dbReference>
<evidence type="ECO:0000256" key="7">
    <source>
        <dbReference type="RuleBase" id="RU003313"/>
    </source>
</evidence>
<dbReference type="RefSeq" id="WP_116444301.1">
    <property type="nucleotide sequence ID" value="NZ_DAWCMB010000038.1"/>
</dbReference>
<accession>A0ABV1BXZ2</accession>
<dbReference type="InterPro" id="IPR027417">
    <property type="entry name" value="P-loop_NTPase"/>
</dbReference>
<feature type="binding site" evidence="6">
    <location>
        <begin position="230"/>
        <end position="235"/>
    </location>
    <ligand>
        <name>GTP</name>
        <dbReference type="ChEBI" id="CHEBI:37565"/>
    </ligand>
</feature>
<keyword evidence="10" id="KW-1185">Reference proteome</keyword>
<dbReference type="NCBIfam" id="TIGR00450">
    <property type="entry name" value="mnmE_trmE_thdF"/>
    <property type="match status" value="1"/>
</dbReference>
<dbReference type="Gene3D" id="1.20.120.430">
    <property type="entry name" value="tRNA modification GTPase MnmE domain 2"/>
    <property type="match status" value="1"/>
</dbReference>
<evidence type="ECO:0000256" key="1">
    <source>
        <dbReference type="ARBA" id="ARBA00011043"/>
    </source>
</evidence>
<dbReference type="InterPro" id="IPR025867">
    <property type="entry name" value="MnmE_helical"/>
</dbReference>
<dbReference type="Gene3D" id="3.40.50.300">
    <property type="entry name" value="P-loop containing nucleotide triphosphate hydrolases"/>
    <property type="match status" value="1"/>
</dbReference>
<dbReference type="InterPro" id="IPR027266">
    <property type="entry name" value="TrmE/GcvT-like"/>
</dbReference>
<feature type="binding site" evidence="6">
    <location>
        <position position="255"/>
    </location>
    <ligand>
        <name>Mg(2+)</name>
        <dbReference type="ChEBI" id="CHEBI:18420"/>
    </ligand>
</feature>
<comment type="caution">
    <text evidence="9">The sequence shown here is derived from an EMBL/GenBank/DDBJ whole genome shotgun (WGS) entry which is preliminary data.</text>
</comment>
<reference evidence="9 10" key="1">
    <citation type="submission" date="2024-03" db="EMBL/GenBank/DDBJ databases">
        <title>Human intestinal bacterial collection.</title>
        <authorList>
            <person name="Pauvert C."/>
            <person name="Hitch T.C.A."/>
            <person name="Clavel T."/>
        </authorList>
    </citation>
    <scope>NUCLEOTIDE SEQUENCE [LARGE SCALE GENOMIC DNA]</scope>
    <source>
        <strain evidence="9 10">CLA-AA-H255</strain>
    </source>
</reference>
<feature type="binding site" evidence="6">
    <location>
        <position position="85"/>
    </location>
    <ligand>
        <name>(6S)-5-formyl-5,6,7,8-tetrahydrofolate</name>
        <dbReference type="ChEBI" id="CHEBI:57457"/>
    </ligand>
</feature>
<dbReference type="PROSITE" id="PS51709">
    <property type="entry name" value="G_TRME"/>
    <property type="match status" value="1"/>
</dbReference>
<feature type="binding site" evidence="6">
    <location>
        <begin position="249"/>
        <end position="255"/>
    </location>
    <ligand>
        <name>GTP</name>
        <dbReference type="ChEBI" id="CHEBI:37565"/>
    </ligand>
</feature>
<dbReference type="PRINTS" id="PR00449">
    <property type="entry name" value="RASTRNSFRMNG"/>
</dbReference>
<keyword evidence="6" id="KW-0479">Metal-binding</keyword>
<feature type="binding site" evidence="6">
    <location>
        <position position="251"/>
    </location>
    <ligand>
        <name>K(+)</name>
        <dbReference type="ChEBI" id="CHEBI:29103"/>
    </ligand>
</feature>
<feature type="binding site" evidence="6">
    <location>
        <begin position="274"/>
        <end position="277"/>
    </location>
    <ligand>
        <name>GTP</name>
        <dbReference type="ChEBI" id="CHEBI:37565"/>
    </ligand>
</feature>
<keyword evidence="2 6" id="KW-0819">tRNA processing</keyword>
<feature type="binding site" evidence="6">
    <location>
        <position position="254"/>
    </location>
    <ligand>
        <name>K(+)</name>
        <dbReference type="ChEBI" id="CHEBI:29103"/>
    </ligand>
</feature>
<dbReference type="Proteomes" id="UP001442364">
    <property type="component" value="Unassembled WGS sequence"/>
</dbReference>
<keyword evidence="6" id="KW-0460">Magnesium</keyword>
<organism evidence="9 10">
    <name type="scientific">[Lactobacillus] rogosae</name>
    <dbReference type="NCBI Taxonomy" id="706562"/>
    <lineage>
        <taxon>Bacteria</taxon>
        <taxon>Bacillati</taxon>
        <taxon>Bacillota</taxon>
        <taxon>Clostridia</taxon>
        <taxon>Lachnospirales</taxon>
        <taxon>Lachnospiraceae</taxon>
        <taxon>Lachnospira</taxon>
    </lineage>
</organism>
<comment type="caution">
    <text evidence="6">Lacks conserved residue(s) required for the propagation of feature annotation.</text>
</comment>
<evidence type="ECO:0000256" key="4">
    <source>
        <dbReference type="ARBA" id="ARBA00022958"/>
    </source>
</evidence>
<keyword evidence="4 6" id="KW-0630">Potassium</keyword>
<evidence type="ECO:0000256" key="3">
    <source>
        <dbReference type="ARBA" id="ARBA00022741"/>
    </source>
</evidence>
<dbReference type="Gene3D" id="3.30.1360.120">
    <property type="entry name" value="Probable tRNA modification gtpase trme, domain 1"/>
    <property type="match status" value="1"/>
</dbReference>
<dbReference type="InterPro" id="IPR006073">
    <property type="entry name" value="GTP-bd"/>
</dbReference>
<feature type="binding site" evidence="6">
    <location>
        <position position="230"/>
    </location>
    <ligand>
        <name>K(+)</name>
        <dbReference type="ChEBI" id="CHEBI:29103"/>
    </ligand>
</feature>
<feature type="binding site" evidence="6">
    <location>
        <position position="22"/>
    </location>
    <ligand>
        <name>(6S)-5-formyl-5,6,7,8-tetrahydrofolate</name>
        <dbReference type="ChEBI" id="CHEBI:57457"/>
    </ligand>
</feature>
<feature type="binding site" evidence="6">
    <location>
        <position position="249"/>
    </location>
    <ligand>
        <name>K(+)</name>
        <dbReference type="ChEBI" id="CHEBI:29103"/>
    </ligand>
</feature>
<dbReference type="InterPro" id="IPR005225">
    <property type="entry name" value="Small_GTP-bd"/>
</dbReference>
<sequence>MEQTIAAISTSTMSSGGISIVRISGENAISVADTIFEAKNNKKLSKADSHTIHYGVIKDGDEVIDEVLVSVMKAPNTYTREDVIEINCHGGILVTRKVLDTVLKNGARPAEPGEFTKRAFLNGRIDLSQAEAVIDIINARNDYALKSSVNQLGGRLSEKITAIREVILDNVAFIESALDDPEHFDINDNVDKMTKDVDNCVDKVDKLLKTSDNGRIMRDGIRTVILGKTNAGKSSLLNALAKEERAIVTDIEGTTRDVLEEQINLSGITLNLIDTAGIRKTDDYVENIGVNKAKKYASEADLIIFVIDASRPLDNNDYEIMDLIMNKKVLVLLNKSDIQAVVTKEDILKHLSCNVISVSAKEETGIDDLENEIKNMFFNGEIETNEEIYITNLRHKNLLREALESLKLVKGGIEAGVSEDFLTIDMMNAYEKLGLIIGEEVEDDLADRIFEKFCMGK</sequence>
<dbReference type="EC" id="3.6.-.-" evidence="6"/>
<dbReference type="SUPFAM" id="SSF52540">
    <property type="entry name" value="P-loop containing nucleoside triphosphate hydrolases"/>
    <property type="match status" value="1"/>
</dbReference>
<keyword evidence="6" id="KW-0963">Cytoplasm</keyword>
<protein>
    <recommendedName>
        <fullName evidence="6">tRNA modification GTPase MnmE</fullName>
        <ecNumber evidence="6">3.6.-.-</ecNumber>
    </recommendedName>
</protein>
<evidence type="ECO:0000256" key="2">
    <source>
        <dbReference type="ARBA" id="ARBA00022694"/>
    </source>
</evidence>
<gene>
    <name evidence="6 9" type="primary">mnmE</name>
    <name evidence="6" type="synonym">trmE</name>
    <name evidence="9" type="ORF">WMO14_12145</name>
</gene>
<dbReference type="InterPro" id="IPR004520">
    <property type="entry name" value="GTPase_MnmE"/>
</dbReference>
<dbReference type="NCBIfam" id="TIGR00231">
    <property type="entry name" value="small_GTP"/>
    <property type="match status" value="1"/>
</dbReference>
<dbReference type="HAMAP" id="MF_00379">
    <property type="entry name" value="GTPase_MnmE"/>
    <property type="match status" value="1"/>
</dbReference>
<dbReference type="PANTHER" id="PTHR42714">
    <property type="entry name" value="TRNA MODIFICATION GTPASE GTPBP3"/>
    <property type="match status" value="1"/>
</dbReference>
<evidence type="ECO:0000313" key="10">
    <source>
        <dbReference type="Proteomes" id="UP001442364"/>
    </source>
</evidence>
<keyword evidence="3 6" id="KW-0547">Nucleotide-binding</keyword>
<dbReference type="InterPro" id="IPR027368">
    <property type="entry name" value="MnmE_dom2"/>
</dbReference>
<dbReference type="InterPro" id="IPR018948">
    <property type="entry name" value="GTP-bd_TrmE_N"/>
</dbReference>
<comment type="subcellular location">
    <subcellularLocation>
        <location evidence="6">Cytoplasm</location>
    </subcellularLocation>
</comment>
<evidence type="ECO:0000256" key="5">
    <source>
        <dbReference type="ARBA" id="ARBA00023134"/>
    </source>
</evidence>
<dbReference type="InterPro" id="IPR031168">
    <property type="entry name" value="G_TrmE"/>
</dbReference>
<dbReference type="EMBL" id="JBBMER010000011">
    <property type="protein sequence ID" value="MEQ2380608.1"/>
    <property type="molecule type" value="Genomic_DNA"/>
</dbReference>
<comment type="subunit">
    <text evidence="6">Homodimer. Heterotetramer of two MnmE and two MnmG subunits.</text>
</comment>
<feature type="domain" description="TrmE-type G" evidence="8">
    <location>
        <begin position="220"/>
        <end position="378"/>
    </location>
</feature>
<comment type="similarity">
    <text evidence="1 6 7">Belongs to the TRAFAC class TrmE-Era-EngA-EngB-Septin-like GTPase superfamily. TrmE GTPase family.</text>
</comment>
<feature type="binding site" evidence="6">
    <location>
        <position position="234"/>
    </location>
    <ligand>
        <name>Mg(2+)</name>
        <dbReference type="ChEBI" id="CHEBI:18420"/>
    </ligand>
</feature>
<name>A0ABV1BXZ2_9FIRM</name>
<feature type="binding site" evidence="6">
    <location>
        <position position="124"/>
    </location>
    <ligand>
        <name>(6S)-5-formyl-5,6,7,8-tetrahydrofolate</name>
        <dbReference type="ChEBI" id="CHEBI:57457"/>
    </ligand>
</feature>
<feature type="binding site" evidence="6">
    <location>
        <position position="457"/>
    </location>
    <ligand>
        <name>(6S)-5-formyl-5,6,7,8-tetrahydrofolate</name>
        <dbReference type="ChEBI" id="CHEBI:57457"/>
    </ligand>
</feature>
<evidence type="ECO:0000259" key="8">
    <source>
        <dbReference type="PROSITE" id="PS51709"/>
    </source>
</evidence>
<proteinExistence type="inferred from homology"/>
<evidence type="ECO:0000313" key="9">
    <source>
        <dbReference type="EMBL" id="MEQ2380608.1"/>
    </source>
</evidence>
<dbReference type="PANTHER" id="PTHR42714:SF2">
    <property type="entry name" value="TRNA MODIFICATION GTPASE GTPBP3, MITOCHONDRIAL"/>
    <property type="match status" value="1"/>
</dbReference>
<dbReference type="Pfam" id="PF10396">
    <property type="entry name" value="TrmE_N"/>
    <property type="match status" value="1"/>
</dbReference>